<keyword evidence="2" id="KW-1185">Reference proteome</keyword>
<dbReference type="STRING" id="46224.B4102_3608"/>
<comment type="caution">
    <text evidence="1">The sequence shown here is derived from an EMBL/GenBank/DDBJ whole genome shotgun (WGS) entry which is preliminary data.</text>
</comment>
<evidence type="ECO:0000313" key="1">
    <source>
        <dbReference type="EMBL" id="KYC94387.1"/>
    </source>
</evidence>
<reference evidence="1 2" key="1">
    <citation type="submission" date="2016-01" db="EMBL/GenBank/DDBJ databases">
        <title>Genome Sequences of Twelve Sporeforming Bacillus Species Isolated from Foods.</title>
        <authorList>
            <person name="Berendsen E.M."/>
            <person name="Wells-Bennik M.H."/>
            <person name="Krawcyk A.O."/>
            <person name="De Jong A."/>
            <person name="Holsappel S."/>
            <person name="Eijlander R.T."/>
            <person name="Kuipers O.P."/>
        </authorList>
    </citation>
    <scope>NUCLEOTIDE SEQUENCE [LARGE SCALE GENOMIC DNA]</scope>
    <source>
        <strain evidence="1 2">B4102</strain>
    </source>
</reference>
<dbReference type="Proteomes" id="UP000075666">
    <property type="component" value="Unassembled WGS sequence"/>
</dbReference>
<protein>
    <submittedName>
        <fullName evidence="1">Uncharacterized protein</fullName>
    </submittedName>
</protein>
<dbReference type="PATRIC" id="fig|46224.3.peg.287"/>
<name>A0A150KLH3_9BACI</name>
<sequence length="81" mass="9780">MKVTDDDFETSQPRFIAFLLHHNIKPGDTIEMYEFMIWINKKEREFKKLHKINSIISLKGGQDKFTDWLFEDIEDKQLSLF</sequence>
<evidence type="ECO:0000313" key="2">
    <source>
        <dbReference type="Proteomes" id="UP000075666"/>
    </source>
</evidence>
<proteinExistence type="predicted"/>
<dbReference type="OrthoDB" id="2991508at2"/>
<dbReference type="AlphaFoldDB" id="A0A150KLH3"/>
<gene>
    <name evidence="1" type="ORF">B4102_3608</name>
</gene>
<dbReference type="EMBL" id="LQYN01000101">
    <property type="protein sequence ID" value="KYC94387.1"/>
    <property type="molecule type" value="Genomic_DNA"/>
</dbReference>
<organism evidence="1 2">
    <name type="scientific">Heyndrickxia sporothermodurans</name>
    <dbReference type="NCBI Taxonomy" id="46224"/>
    <lineage>
        <taxon>Bacteria</taxon>
        <taxon>Bacillati</taxon>
        <taxon>Bacillota</taxon>
        <taxon>Bacilli</taxon>
        <taxon>Bacillales</taxon>
        <taxon>Bacillaceae</taxon>
        <taxon>Heyndrickxia</taxon>
    </lineage>
</organism>
<dbReference type="RefSeq" id="WP_066234818.1">
    <property type="nucleotide sequence ID" value="NZ_JARMSX010000009.1"/>
</dbReference>
<accession>A0A150KLH3</accession>